<keyword evidence="3" id="KW-1185">Reference proteome</keyword>
<organism evidence="2 3">
    <name type="scientific">Halobium salinum</name>
    <dbReference type="NCBI Taxonomy" id="1364940"/>
    <lineage>
        <taxon>Archaea</taxon>
        <taxon>Methanobacteriati</taxon>
        <taxon>Methanobacteriota</taxon>
        <taxon>Stenosarchaea group</taxon>
        <taxon>Halobacteria</taxon>
        <taxon>Halobacteriales</taxon>
        <taxon>Haloferacaceae</taxon>
        <taxon>Halobium</taxon>
    </lineage>
</organism>
<dbReference type="InterPro" id="IPR006016">
    <property type="entry name" value="UspA"/>
</dbReference>
<dbReference type="SUPFAM" id="SSF52402">
    <property type="entry name" value="Adenine nucleotide alpha hydrolases-like"/>
    <property type="match status" value="1"/>
</dbReference>
<reference evidence="2 3" key="1">
    <citation type="journal article" date="2019" name="Int. J. Syst. Evol. Microbiol.">
        <title>The Global Catalogue of Microorganisms (GCM) 10K type strain sequencing project: providing services to taxonomists for standard genome sequencing and annotation.</title>
        <authorList>
            <consortium name="The Broad Institute Genomics Platform"/>
            <consortium name="The Broad Institute Genome Sequencing Center for Infectious Disease"/>
            <person name="Wu L."/>
            <person name="Ma J."/>
        </authorList>
    </citation>
    <scope>NUCLEOTIDE SEQUENCE [LARGE SCALE GENOMIC DNA]</scope>
    <source>
        <strain evidence="2 3">CGMCC 1.12553</strain>
    </source>
</reference>
<evidence type="ECO:0000313" key="2">
    <source>
        <dbReference type="EMBL" id="MFC4357200.1"/>
    </source>
</evidence>
<gene>
    <name evidence="2" type="ORF">ACFO0N_04460</name>
</gene>
<evidence type="ECO:0000313" key="3">
    <source>
        <dbReference type="Proteomes" id="UP001595921"/>
    </source>
</evidence>
<dbReference type="AlphaFoldDB" id="A0ABD5P8K1"/>
<dbReference type="Gene3D" id="3.40.50.620">
    <property type="entry name" value="HUPs"/>
    <property type="match status" value="1"/>
</dbReference>
<dbReference type="PANTHER" id="PTHR43010">
    <property type="entry name" value="UNIVERSAL STRESS PROTEIN SLR1230"/>
    <property type="match status" value="1"/>
</dbReference>
<dbReference type="Proteomes" id="UP001595921">
    <property type="component" value="Unassembled WGS sequence"/>
</dbReference>
<name>A0ABD5P8K1_9EURY</name>
<sequence length="139" mass="14560">MGKRILVPFDGSPPSERALEFATSEWPEATVTLLNVINPGEAGYTAGSGVPSGAEQWFESAKADAEELLAEATTGLEGRVDTMVEVGRPAGTIVEVADEAGYTHVVMGSHGREGIRRVLLGSVTEAVIRDTVVPVTVVP</sequence>
<dbReference type="PANTHER" id="PTHR43010:SF1">
    <property type="entry name" value="USPA DOMAIN-CONTAINING PROTEIN"/>
    <property type="match status" value="1"/>
</dbReference>
<dbReference type="RefSeq" id="WP_267622497.1">
    <property type="nucleotide sequence ID" value="NZ_JAODIW010000006.1"/>
</dbReference>
<accession>A0ABD5P8K1</accession>
<feature type="domain" description="UspA" evidence="1">
    <location>
        <begin position="3"/>
        <end position="139"/>
    </location>
</feature>
<dbReference type="InterPro" id="IPR006015">
    <property type="entry name" value="Universal_stress_UspA"/>
</dbReference>
<evidence type="ECO:0000259" key="1">
    <source>
        <dbReference type="Pfam" id="PF00582"/>
    </source>
</evidence>
<proteinExistence type="predicted"/>
<dbReference type="InterPro" id="IPR051688">
    <property type="entry name" value="USP_A"/>
</dbReference>
<comment type="caution">
    <text evidence="2">The sequence shown here is derived from an EMBL/GenBank/DDBJ whole genome shotgun (WGS) entry which is preliminary data.</text>
</comment>
<dbReference type="Pfam" id="PF00582">
    <property type="entry name" value="Usp"/>
    <property type="match status" value="1"/>
</dbReference>
<dbReference type="CDD" id="cd00293">
    <property type="entry name" value="USP-like"/>
    <property type="match status" value="1"/>
</dbReference>
<dbReference type="PRINTS" id="PR01438">
    <property type="entry name" value="UNVRSLSTRESS"/>
</dbReference>
<protein>
    <submittedName>
        <fullName evidence="2">Universal stress protein</fullName>
    </submittedName>
</protein>
<dbReference type="EMBL" id="JBHSDS010000003">
    <property type="protein sequence ID" value="MFC4357200.1"/>
    <property type="molecule type" value="Genomic_DNA"/>
</dbReference>
<dbReference type="InterPro" id="IPR014729">
    <property type="entry name" value="Rossmann-like_a/b/a_fold"/>
</dbReference>